<protein>
    <submittedName>
        <fullName evidence="4">Uncharacterized protein</fullName>
    </submittedName>
</protein>
<dbReference type="PATRIC" id="fig|1324352.5.peg.3388"/>
<feature type="domain" description="Secretion system C-terminal sorting" evidence="2">
    <location>
        <begin position="580"/>
        <end position="655"/>
    </location>
</feature>
<dbReference type="Gene3D" id="2.60.40.10">
    <property type="entry name" value="Immunoglobulins"/>
    <property type="match status" value="1"/>
</dbReference>
<dbReference type="Pfam" id="PF18962">
    <property type="entry name" value="Por_Secre_tail"/>
    <property type="match status" value="1"/>
</dbReference>
<dbReference type="OrthoDB" id="2582440at2"/>
<dbReference type="Proteomes" id="UP000035213">
    <property type="component" value="Chromosome"/>
</dbReference>
<accession>A0A0G3M5P5</accession>
<evidence type="ECO:0000313" key="5">
    <source>
        <dbReference type="Proteomes" id="UP000035213"/>
    </source>
</evidence>
<name>A0A0G3M5P5_CHRGL</name>
<dbReference type="KEGG" id="cgn:OK18_16225"/>
<dbReference type="AlphaFoldDB" id="A0A0G3M5P5"/>
<dbReference type="RefSeq" id="WP_053328678.1">
    <property type="nucleotide sequence ID" value="NZ_CP009928.1"/>
</dbReference>
<dbReference type="InterPro" id="IPR013783">
    <property type="entry name" value="Ig-like_fold"/>
</dbReference>
<gene>
    <name evidence="4" type="ORF">OK18_16225</name>
</gene>
<evidence type="ECO:0000259" key="2">
    <source>
        <dbReference type="Pfam" id="PF18962"/>
    </source>
</evidence>
<dbReference type="STRING" id="1324352.OK18_16225"/>
<evidence type="ECO:0000259" key="3">
    <source>
        <dbReference type="Pfam" id="PF26628"/>
    </source>
</evidence>
<organism evidence="4 5">
    <name type="scientific">Chryseobacterium gallinarum</name>
    <dbReference type="NCBI Taxonomy" id="1324352"/>
    <lineage>
        <taxon>Bacteria</taxon>
        <taxon>Pseudomonadati</taxon>
        <taxon>Bacteroidota</taxon>
        <taxon>Flavobacteriia</taxon>
        <taxon>Flavobacteriales</taxon>
        <taxon>Weeksellaceae</taxon>
        <taxon>Chryseobacterium group</taxon>
        <taxon>Chryseobacterium</taxon>
    </lineage>
</organism>
<reference evidence="4 5" key="1">
    <citation type="submission" date="2014-11" db="EMBL/GenBank/DDBJ databases">
        <authorList>
            <person name="Park G.-S."/>
            <person name="Hong S.-J."/>
            <person name="Jung B.K."/>
            <person name="Khan A.R."/>
            <person name="Kwak Y."/>
            <person name="Shin J.-H."/>
        </authorList>
    </citation>
    <scope>NUCLEOTIDE SEQUENCE [LARGE SCALE GENOMIC DNA]</scope>
    <source>
        <strain evidence="4 5">DSM 27622</strain>
    </source>
</reference>
<sequence>MNYLHRIIFLSFSSLAFSQSPGGVGEVSLWLKSDAGRTTTLLYTDYSSNQHAISAEAEKNKPRYSLLNYNDALDFDGTSNFLKIPYVMETLNKVNLFMIYQNKNTNRESALLSTDFSGEKEMYYSTANVFRYNNEQINDIEPGKLDSTASLSMYSKFDVPSQKIGYVLGSSGKSNIYIGKDAGTRNWAAFKGKLPEFFIYRKILTQNERDRVNSYLAIKYGITIPMTEYLSSKSKKVWKKEDYTDYPENIAGIGIDQYSGLYQKQSTSTSENKRLIIASKELAVSNKTNTAQLPDQTFLIWGNSRDGLVLDQEVLGQQLLKRKWKIRLSAEKKEEAFPTEVVFYIKDIIPVIPEGKKLSLVIDRSGKGEFNSTDLETYSVGLIDDKGFAHFKDVVFDKDFSGTDVFTFALGSKLLLTKEIIQASCNNNFGALKLNIQGGSGPYKINLTKDNVLVQNQTSQNSKVDFNNLATGSYTMEILDKANTSSRFSFEINNFGSVHNSLAESYVLPQNGYIELDASKNIDNRGTHYQWTSDNGFTSTRPDVKLYEPGEYTIKATTSDGCVRISKVTVTQSSENGITIFPNPTRAGESFTIRARLSKAEDIYVKILDMSGRLAKERKESGKSFYEIKDSLLVGGTYIVIVETTTQKKTFKLIIN</sequence>
<dbReference type="InterPro" id="IPR026444">
    <property type="entry name" value="Secre_tail"/>
</dbReference>
<dbReference type="NCBIfam" id="TIGR04183">
    <property type="entry name" value="Por_Secre_tail"/>
    <property type="match status" value="1"/>
</dbReference>
<evidence type="ECO:0000256" key="1">
    <source>
        <dbReference type="ARBA" id="ARBA00022729"/>
    </source>
</evidence>
<evidence type="ECO:0000313" key="4">
    <source>
        <dbReference type="EMBL" id="AKK73945.1"/>
    </source>
</evidence>
<keyword evidence="1" id="KW-0732">Signal</keyword>
<dbReference type="Pfam" id="PF26628">
    <property type="entry name" value="DUF8202"/>
    <property type="match status" value="1"/>
</dbReference>
<dbReference type="InterPro" id="IPR058515">
    <property type="entry name" value="DUF8202"/>
</dbReference>
<feature type="domain" description="DUF8202" evidence="3">
    <location>
        <begin position="208"/>
        <end position="378"/>
    </location>
</feature>
<dbReference type="EMBL" id="CP009928">
    <property type="protein sequence ID" value="AKK73945.1"/>
    <property type="molecule type" value="Genomic_DNA"/>
</dbReference>
<proteinExistence type="predicted"/>